<sequence>MTLPMRLRHWVRTRLVPALPDPLYDFVLLSHARLSHGMGPRWPNLSNPQRMSDKIIALKRFYRAPDASILADKLAVREVVKERVGAHALVPLLASADRPEAIDLDALPERFVVKPNHASGLILFCDKSRLDWPAAMATMRGWLATDYGVYAREYQYSGITPRLLVEADLGVIYGRVPQVHMIYCFAGMARYFWMDDERPSGRRRSLMDRNWQRQPYTMRYPMPEALPPRPERLEAMFEMADRMAAGQLFARVDVYDAPDRVLFNEITFHHNGGYLPFLPDWGDLAMGRELHLPPLGPGAR</sequence>
<proteinExistence type="predicted"/>
<reference evidence="1 2" key="1">
    <citation type="submission" date="2016-11" db="EMBL/GenBank/DDBJ databases">
        <authorList>
            <person name="Jaros S."/>
            <person name="Januszkiewicz K."/>
            <person name="Wedrychowicz H."/>
        </authorList>
    </citation>
    <scope>NUCLEOTIDE SEQUENCE [LARGE SCALE GENOMIC DNA]</scope>
    <source>
        <strain evidence="1 2">ATCC 23634</strain>
    </source>
</reference>
<evidence type="ECO:0000313" key="2">
    <source>
        <dbReference type="Proteomes" id="UP000183447"/>
    </source>
</evidence>
<dbReference type="STRING" id="665118.SAMN02983003_3666"/>
<dbReference type="Proteomes" id="UP000183447">
    <property type="component" value="Unassembled WGS sequence"/>
</dbReference>
<accession>A0A1K2I424</accession>
<dbReference type="EMBL" id="FPKU01000003">
    <property type="protein sequence ID" value="SFZ86484.1"/>
    <property type="molecule type" value="Genomic_DNA"/>
</dbReference>
<keyword evidence="2" id="KW-1185">Reference proteome</keyword>
<organism evidence="1 2">
    <name type="scientific">Devosia enhydra</name>
    <dbReference type="NCBI Taxonomy" id="665118"/>
    <lineage>
        <taxon>Bacteria</taxon>
        <taxon>Pseudomonadati</taxon>
        <taxon>Pseudomonadota</taxon>
        <taxon>Alphaproteobacteria</taxon>
        <taxon>Hyphomicrobiales</taxon>
        <taxon>Devosiaceae</taxon>
        <taxon>Devosia</taxon>
    </lineage>
</organism>
<evidence type="ECO:0000313" key="1">
    <source>
        <dbReference type="EMBL" id="SFZ86484.1"/>
    </source>
</evidence>
<name>A0A1K2I424_9HYPH</name>
<dbReference type="AlphaFoldDB" id="A0A1K2I424"/>
<gene>
    <name evidence="1" type="ORF">SAMN02983003_3666</name>
</gene>
<dbReference type="Pfam" id="PF14305">
    <property type="entry name" value="ATPgrasp_TupA"/>
    <property type="match status" value="1"/>
</dbReference>
<dbReference type="OrthoDB" id="9791827at2"/>
<dbReference type="InterPro" id="IPR029465">
    <property type="entry name" value="ATPgrasp_TupA"/>
</dbReference>
<dbReference type="RefSeq" id="WP_072346073.1">
    <property type="nucleotide sequence ID" value="NZ_FPKU01000003.1"/>
</dbReference>
<protein>
    <submittedName>
        <fullName evidence="1">TupA-like ATPgrasp</fullName>
    </submittedName>
</protein>